<dbReference type="PANTHER" id="PTHR45024:SF2">
    <property type="entry name" value="SCP2 DOMAIN-CONTAINING PROTEIN"/>
    <property type="match status" value="1"/>
</dbReference>
<dbReference type="Gene3D" id="3.40.50.720">
    <property type="entry name" value="NAD(P)-binding Rossmann-like Domain"/>
    <property type="match status" value="1"/>
</dbReference>
<evidence type="ECO:0000256" key="2">
    <source>
        <dbReference type="ARBA" id="ARBA00023002"/>
    </source>
</evidence>
<feature type="region of interest" description="Disordered" evidence="4">
    <location>
        <begin position="1"/>
        <end position="22"/>
    </location>
</feature>
<keyword evidence="7" id="KW-1185">Reference proteome</keyword>
<dbReference type="OrthoDB" id="9808187at2"/>
<dbReference type="NCBIfam" id="NF005862">
    <property type="entry name" value="PRK07792.1"/>
    <property type="match status" value="1"/>
</dbReference>
<dbReference type="EMBL" id="UPHP01000128">
    <property type="protein sequence ID" value="VBA43084.1"/>
    <property type="molecule type" value="Genomic_DNA"/>
</dbReference>
<dbReference type="InterPro" id="IPR020904">
    <property type="entry name" value="Sc_DH/Rdtase_CS"/>
</dbReference>
<dbReference type="AlphaFoldDB" id="A0A498QE84"/>
<dbReference type="InterPro" id="IPR057326">
    <property type="entry name" value="KR_dom"/>
</dbReference>
<proteinExistence type="inferred from homology"/>
<sequence>MTGSNRPPSARASARSAPDSANDLSGKVAVVTGAAAGLGRAEALGLARLGATVVVNDIGIALDNSDVVDQVTAAGAKAVAVAGDISQRQTADELVATADGLGGLHVVVNNAGITRDRMLFNMTDEDWDQVIAVHLRGHFLLTRNAATYWRAKAKETPDGSVYARLVNTSSEAGLVGPAGQANYGAAKAGITALTLSAARSLGRYGVRANAICPRARTAMTADVFGTEPDIQDGEIDPLSPEHVVSLVQFLASPAAADVNGQLFIVYGPQVTLVAAPTAERRFSADGPSWQPDHLSAALRDYFADRDPDRSFSATDLMAQ</sequence>
<dbReference type="GO" id="GO:0016491">
    <property type="term" value="F:oxidoreductase activity"/>
    <property type="evidence" value="ECO:0007669"/>
    <property type="project" value="UniProtKB-KW"/>
</dbReference>
<organism evidence="6 7">
    <name type="scientific">Mycobacterium attenuatum</name>
    <dbReference type="NCBI Taxonomy" id="2341086"/>
    <lineage>
        <taxon>Bacteria</taxon>
        <taxon>Bacillati</taxon>
        <taxon>Actinomycetota</taxon>
        <taxon>Actinomycetes</taxon>
        <taxon>Mycobacteriales</taxon>
        <taxon>Mycobacteriaceae</taxon>
        <taxon>Mycobacterium</taxon>
    </lineage>
</organism>
<dbReference type="SUPFAM" id="SSF51735">
    <property type="entry name" value="NAD(P)-binding Rossmann-fold domains"/>
    <property type="match status" value="1"/>
</dbReference>
<dbReference type="PRINTS" id="PR00081">
    <property type="entry name" value="GDHRDH"/>
</dbReference>
<dbReference type="Pfam" id="PF00106">
    <property type="entry name" value="adh_short"/>
    <property type="match status" value="1"/>
</dbReference>
<gene>
    <name evidence="6" type="ORF">LAUMK136_04908</name>
</gene>
<evidence type="ECO:0000256" key="1">
    <source>
        <dbReference type="ARBA" id="ARBA00006484"/>
    </source>
</evidence>
<evidence type="ECO:0000313" key="7">
    <source>
        <dbReference type="Proteomes" id="UP000273307"/>
    </source>
</evidence>
<feature type="domain" description="Ketoreductase" evidence="5">
    <location>
        <begin position="27"/>
        <end position="214"/>
    </location>
</feature>
<dbReference type="PROSITE" id="PS00061">
    <property type="entry name" value="ADH_SHORT"/>
    <property type="match status" value="1"/>
</dbReference>
<evidence type="ECO:0000259" key="5">
    <source>
        <dbReference type="SMART" id="SM00822"/>
    </source>
</evidence>
<dbReference type="Proteomes" id="UP000273307">
    <property type="component" value="Unassembled WGS sequence"/>
</dbReference>
<dbReference type="InterPro" id="IPR051687">
    <property type="entry name" value="Peroxisomal_Beta-Oxidation"/>
</dbReference>
<protein>
    <submittedName>
        <fullName evidence="6">Short-chain type dehydrogenase/reductase</fullName>
        <ecNumber evidence="6">1.1.1.-</ecNumber>
    </submittedName>
</protein>
<evidence type="ECO:0000256" key="4">
    <source>
        <dbReference type="SAM" id="MobiDB-lite"/>
    </source>
</evidence>
<comment type="similarity">
    <text evidence="1 3">Belongs to the short-chain dehydrogenases/reductases (SDR) family.</text>
</comment>
<accession>A0A498QE84</accession>
<dbReference type="InterPro" id="IPR002347">
    <property type="entry name" value="SDR_fam"/>
</dbReference>
<dbReference type="InterPro" id="IPR036291">
    <property type="entry name" value="NAD(P)-bd_dom_sf"/>
</dbReference>
<reference evidence="6 7" key="1">
    <citation type="submission" date="2018-09" db="EMBL/GenBank/DDBJ databases">
        <authorList>
            <person name="Tagini F."/>
        </authorList>
    </citation>
    <scope>NUCLEOTIDE SEQUENCE [LARGE SCALE GENOMIC DNA]</scope>
    <source>
        <strain evidence="6 7">MK136</strain>
    </source>
</reference>
<dbReference type="PANTHER" id="PTHR45024">
    <property type="entry name" value="DEHYDROGENASES, SHORT CHAIN"/>
    <property type="match status" value="1"/>
</dbReference>
<dbReference type="EC" id="1.1.1.-" evidence="6"/>
<dbReference type="SMART" id="SM00822">
    <property type="entry name" value="PKS_KR"/>
    <property type="match status" value="1"/>
</dbReference>
<dbReference type="PRINTS" id="PR00080">
    <property type="entry name" value="SDRFAMILY"/>
</dbReference>
<name>A0A498QE84_9MYCO</name>
<evidence type="ECO:0000256" key="3">
    <source>
        <dbReference type="RuleBase" id="RU000363"/>
    </source>
</evidence>
<evidence type="ECO:0000313" key="6">
    <source>
        <dbReference type="EMBL" id="VBA43084.1"/>
    </source>
</evidence>
<keyword evidence="2 6" id="KW-0560">Oxidoreductase</keyword>